<dbReference type="HOGENOM" id="CLU_3015025_0_0_1"/>
<name>A0A0C3EL70_PILCF</name>
<keyword evidence="2" id="KW-1185">Reference proteome</keyword>
<gene>
    <name evidence="1" type="ORF">PILCRDRAFT_729431</name>
</gene>
<sequence>MLAYDIETKDAVFLKDYLRVDVDRMEKEGEIYALLESNRVPNIAPFRRGMTTICIR</sequence>
<dbReference type="Proteomes" id="UP000054166">
    <property type="component" value="Unassembled WGS sequence"/>
</dbReference>
<evidence type="ECO:0000313" key="2">
    <source>
        <dbReference type="Proteomes" id="UP000054166"/>
    </source>
</evidence>
<proteinExistence type="predicted"/>
<dbReference type="InParanoid" id="A0A0C3EL70"/>
<organism evidence="1 2">
    <name type="scientific">Piloderma croceum (strain F 1598)</name>
    <dbReference type="NCBI Taxonomy" id="765440"/>
    <lineage>
        <taxon>Eukaryota</taxon>
        <taxon>Fungi</taxon>
        <taxon>Dikarya</taxon>
        <taxon>Basidiomycota</taxon>
        <taxon>Agaricomycotina</taxon>
        <taxon>Agaricomycetes</taxon>
        <taxon>Agaricomycetidae</taxon>
        <taxon>Atheliales</taxon>
        <taxon>Atheliaceae</taxon>
        <taxon>Piloderma</taxon>
    </lineage>
</organism>
<dbReference type="AlphaFoldDB" id="A0A0C3EL70"/>
<evidence type="ECO:0000313" key="1">
    <source>
        <dbReference type="EMBL" id="KIM73350.1"/>
    </source>
</evidence>
<dbReference type="EMBL" id="KN833085">
    <property type="protein sequence ID" value="KIM73350.1"/>
    <property type="molecule type" value="Genomic_DNA"/>
</dbReference>
<reference evidence="1 2" key="1">
    <citation type="submission" date="2014-04" db="EMBL/GenBank/DDBJ databases">
        <authorList>
            <consortium name="DOE Joint Genome Institute"/>
            <person name="Kuo A."/>
            <person name="Tarkka M."/>
            <person name="Buscot F."/>
            <person name="Kohler A."/>
            <person name="Nagy L.G."/>
            <person name="Floudas D."/>
            <person name="Copeland A."/>
            <person name="Barry K.W."/>
            <person name="Cichocki N."/>
            <person name="Veneault-Fourrey C."/>
            <person name="LaButti K."/>
            <person name="Lindquist E.A."/>
            <person name="Lipzen A."/>
            <person name="Lundell T."/>
            <person name="Morin E."/>
            <person name="Murat C."/>
            <person name="Sun H."/>
            <person name="Tunlid A."/>
            <person name="Henrissat B."/>
            <person name="Grigoriev I.V."/>
            <person name="Hibbett D.S."/>
            <person name="Martin F."/>
            <person name="Nordberg H.P."/>
            <person name="Cantor M.N."/>
            <person name="Hua S.X."/>
        </authorList>
    </citation>
    <scope>NUCLEOTIDE SEQUENCE [LARGE SCALE GENOMIC DNA]</scope>
    <source>
        <strain evidence="1 2">F 1598</strain>
    </source>
</reference>
<dbReference type="OrthoDB" id="5592585at2759"/>
<reference evidence="2" key="2">
    <citation type="submission" date="2015-01" db="EMBL/GenBank/DDBJ databases">
        <title>Evolutionary Origins and Diversification of the Mycorrhizal Mutualists.</title>
        <authorList>
            <consortium name="DOE Joint Genome Institute"/>
            <consortium name="Mycorrhizal Genomics Consortium"/>
            <person name="Kohler A."/>
            <person name="Kuo A."/>
            <person name="Nagy L.G."/>
            <person name="Floudas D."/>
            <person name="Copeland A."/>
            <person name="Barry K.W."/>
            <person name="Cichocki N."/>
            <person name="Veneault-Fourrey C."/>
            <person name="LaButti K."/>
            <person name="Lindquist E.A."/>
            <person name="Lipzen A."/>
            <person name="Lundell T."/>
            <person name="Morin E."/>
            <person name="Murat C."/>
            <person name="Riley R."/>
            <person name="Ohm R."/>
            <person name="Sun H."/>
            <person name="Tunlid A."/>
            <person name="Henrissat B."/>
            <person name="Grigoriev I.V."/>
            <person name="Hibbett D.S."/>
            <person name="Martin F."/>
        </authorList>
    </citation>
    <scope>NUCLEOTIDE SEQUENCE [LARGE SCALE GENOMIC DNA]</scope>
    <source>
        <strain evidence="2">F 1598</strain>
    </source>
</reference>
<accession>A0A0C3EL70</accession>
<protein>
    <submittedName>
        <fullName evidence="1">Uncharacterized protein</fullName>
    </submittedName>
</protein>